<proteinExistence type="inferred from homology"/>
<organism evidence="11 12">
    <name type="scientific">Metabacillus fastidiosus</name>
    <dbReference type="NCBI Taxonomy" id="1458"/>
    <lineage>
        <taxon>Bacteria</taxon>
        <taxon>Bacillati</taxon>
        <taxon>Bacillota</taxon>
        <taxon>Bacilli</taxon>
        <taxon>Bacillales</taxon>
        <taxon>Bacillaceae</taxon>
        <taxon>Metabacillus</taxon>
    </lineage>
</organism>
<dbReference type="SMART" id="SM00283">
    <property type="entry name" value="MA"/>
    <property type="match status" value="1"/>
</dbReference>
<keyword evidence="12" id="KW-1185">Reference proteome</keyword>
<evidence type="ECO:0000256" key="4">
    <source>
        <dbReference type="ARBA" id="ARBA00022448"/>
    </source>
</evidence>
<accession>A0ABU6NTY2</accession>
<dbReference type="InterPro" id="IPR044527">
    <property type="entry name" value="NrtA/CpmA_ABC-bd_dom"/>
</dbReference>
<feature type="domain" description="Methyl-accepting transducer" evidence="10">
    <location>
        <begin position="52"/>
        <end position="323"/>
    </location>
</feature>
<evidence type="ECO:0000256" key="2">
    <source>
        <dbReference type="ARBA" id="ARBA00004533"/>
    </source>
</evidence>
<keyword evidence="5" id="KW-1003">Cell membrane</keyword>
<evidence type="ECO:0000259" key="10">
    <source>
        <dbReference type="PROSITE" id="PS50111"/>
    </source>
</evidence>
<sequence>MALFKRKIKIIQTHSNNKKDILMESRERTKEFRTLSNSTDSLSNSIDSLQYFMKNSIVNMESTSLALNQIINSATIQSEETDRSLTDSESLGEILDQSVTQIYEMESVAHSSLQACDEGQNAVEGLEEQVLDNTAVSDRLYLTMENLIQKSNQMSKALDLIFQVSQNIQLLSLNASIEAARAGEEGRGFAVVAQEIRKLAHKSTLNGQEIGELLKDVQHQVGDLSTIVKDTRESSQNVYKAVEETKSQFRLINSNLSEVTSRSEEVSALLEHANQRKDILIDNIHHISSLAQESLASAYEVAYLSETQASSVLSVAGAVQDLQSISSDIKSTMSGILGDQFDRSRQEKSSLRIGYIPNLTQSPALLAIHNGLFEDGLEEKIDARTYSAGPAIVKALVNNQIDIAYTGPGPVLEAFSRNENIRIISGVSEGGATMIVRADSDLRKIEQLKGKTIAIPQFGSGQHILLRQILRRNNLKDIFRGGDIRIIQAATSDLLDLFRNKQIDAAVVQEPWGALLESQGAARVLLDWKSIYNNGHYPNTVIAVTEHFYERNSRTVAAILKCHEESLRIIKEEEHRAIVALSSILEKLSGETLPIRAIETAIKRIIWNDKTDFSVLHNFTELMRQEGFLQNDIDLKGLLS</sequence>
<dbReference type="InterPro" id="IPR010067">
    <property type="entry name" value="ABC_SsuA_sub-bd"/>
</dbReference>
<reference evidence="11 12" key="1">
    <citation type="submission" date="2023-03" db="EMBL/GenBank/DDBJ databases">
        <title>Bacillus Genome Sequencing.</title>
        <authorList>
            <person name="Dunlap C."/>
        </authorList>
    </citation>
    <scope>NUCLEOTIDE SEQUENCE [LARGE SCALE GENOMIC DNA]</scope>
    <source>
        <strain evidence="11 12">NRS-1717</strain>
    </source>
</reference>
<dbReference type="Gene3D" id="1.10.287.950">
    <property type="entry name" value="Methyl-accepting chemotaxis protein"/>
    <property type="match status" value="1"/>
</dbReference>
<comment type="subcellular location">
    <subcellularLocation>
        <location evidence="2">Cell inner membrane</location>
    </subcellularLocation>
    <subcellularLocation>
        <location evidence="1">Periplasm</location>
    </subcellularLocation>
</comment>
<dbReference type="SUPFAM" id="SSF58104">
    <property type="entry name" value="Methyl-accepting chemotaxis protein (MCP) signaling domain"/>
    <property type="match status" value="1"/>
</dbReference>
<protein>
    <submittedName>
        <fullName evidence="11">Aliphatic sulfonate ABC transporter substrate-binding protein</fullName>
    </submittedName>
</protein>
<dbReference type="PANTHER" id="PTHR30024:SF47">
    <property type="entry name" value="TAURINE-BINDING PERIPLASMIC PROTEIN"/>
    <property type="match status" value="1"/>
</dbReference>
<comment type="caution">
    <text evidence="11">The sequence shown here is derived from an EMBL/GenBank/DDBJ whole genome shotgun (WGS) entry which is preliminary data.</text>
</comment>
<evidence type="ECO:0000256" key="7">
    <source>
        <dbReference type="ARBA" id="ARBA00022729"/>
    </source>
</evidence>
<dbReference type="PROSITE" id="PS50111">
    <property type="entry name" value="CHEMOTAXIS_TRANSDUC_2"/>
    <property type="match status" value="1"/>
</dbReference>
<evidence type="ECO:0000256" key="8">
    <source>
        <dbReference type="ARBA" id="ARBA00023136"/>
    </source>
</evidence>
<evidence type="ECO:0000313" key="11">
    <source>
        <dbReference type="EMBL" id="MED4400609.1"/>
    </source>
</evidence>
<dbReference type="PANTHER" id="PTHR30024">
    <property type="entry name" value="ALIPHATIC SULFONATES-BINDING PROTEIN-RELATED"/>
    <property type="match status" value="1"/>
</dbReference>
<evidence type="ECO:0000256" key="1">
    <source>
        <dbReference type="ARBA" id="ARBA00004418"/>
    </source>
</evidence>
<dbReference type="EMBL" id="JARTFS010000004">
    <property type="protein sequence ID" value="MED4400609.1"/>
    <property type="molecule type" value="Genomic_DNA"/>
</dbReference>
<keyword evidence="8" id="KW-0472">Membrane</keyword>
<dbReference type="CDD" id="cd13553">
    <property type="entry name" value="PBP2_NrtA_CpmA_like"/>
    <property type="match status" value="1"/>
</dbReference>
<keyword evidence="9" id="KW-0807">Transducer</keyword>
<dbReference type="Pfam" id="PF13379">
    <property type="entry name" value="NMT1_2"/>
    <property type="match status" value="1"/>
</dbReference>
<dbReference type="RefSeq" id="WP_066231361.1">
    <property type="nucleotide sequence ID" value="NZ_JARTFQ010000010.1"/>
</dbReference>
<name>A0ABU6NTY2_9BACI</name>
<dbReference type="Pfam" id="PF00015">
    <property type="entry name" value="MCPsignal"/>
    <property type="match status" value="1"/>
</dbReference>
<evidence type="ECO:0000313" key="12">
    <source>
        <dbReference type="Proteomes" id="UP001342826"/>
    </source>
</evidence>
<dbReference type="NCBIfam" id="TIGR01728">
    <property type="entry name" value="SsuA_fam"/>
    <property type="match status" value="1"/>
</dbReference>
<gene>
    <name evidence="11" type="ORF">P9271_04595</name>
</gene>
<evidence type="ECO:0000256" key="3">
    <source>
        <dbReference type="ARBA" id="ARBA00010742"/>
    </source>
</evidence>
<dbReference type="GeneID" id="301141791"/>
<dbReference type="InterPro" id="IPR004089">
    <property type="entry name" value="MCPsignal_dom"/>
</dbReference>
<dbReference type="Gene3D" id="3.40.190.10">
    <property type="entry name" value="Periplasmic binding protein-like II"/>
    <property type="match status" value="2"/>
</dbReference>
<evidence type="ECO:0000256" key="6">
    <source>
        <dbReference type="ARBA" id="ARBA00022519"/>
    </source>
</evidence>
<comment type="similarity">
    <text evidence="3">Belongs to the bacterial solute-binding protein SsuA/TauA family.</text>
</comment>
<dbReference type="SUPFAM" id="SSF53850">
    <property type="entry name" value="Periplasmic binding protein-like II"/>
    <property type="match status" value="1"/>
</dbReference>
<keyword evidence="4" id="KW-0813">Transport</keyword>
<keyword evidence="6" id="KW-0997">Cell inner membrane</keyword>
<evidence type="ECO:0000256" key="5">
    <source>
        <dbReference type="ARBA" id="ARBA00022475"/>
    </source>
</evidence>
<evidence type="ECO:0000256" key="9">
    <source>
        <dbReference type="PROSITE-ProRule" id="PRU00284"/>
    </source>
</evidence>
<dbReference type="Proteomes" id="UP001342826">
    <property type="component" value="Unassembled WGS sequence"/>
</dbReference>
<keyword evidence="7" id="KW-0732">Signal</keyword>